<accession>A0A4Y2GFA2</accession>
<dbReference type="AlphaFoldDB" id="A0A4Y2GFA2"/>
<feature type="compositionally biased region" description="Polar residues" evidence="1">
    <location>
        <begin position="51"/>
        <end position="69"/>
    </location>
</feature>
<evidence type="ECO:0000256" key="1">
    <source>
        <dbReference type="SAM" id="MobiDB-lite"/>
    </source>
</evidence>
<organism evidence="2 3">
    <name type="scientific">Araneus ventricosus</name>
    <name type="common">Orbweaver spider</name>
    <name type="synonym">Epeira ventricosa</name>
    <dbReference type="NCBI Taxonomy" id="182803"/>
    <lineage>
        <taxon>Eukaryota</taxon>
        <taxon>Metazoa</taxon>
        <taxon>Ecdysozoa</taxon>
        <taxon>Arthropoda</taxon>
        <taxon>Chelicerata</taxon>
        <taxon>Arachnida</taxon>
        <taxon>Araneae</taxon>
        <taxon>Araneomorphae</taxon>
        <taxon>Entelegynae</taxon>
        <taxon>Araneoidea</taxon>
        <taxon>Araneidae</taxon>
        <taxon>Araneus</taxon>
    </lineage>
</organism>
<evidence type="ECO:0000313" key="2">
    <source>
        <dbReference type="EMBL" id="GBM51456.1"/>
    </source>
</evidence>
<feature type="region of interest" description="Disordered" evidence="1">
    <location>
        <begin position="1"/>
        <end position="20"/>
    </location>
</feature>
<comment type="caution">
    <text evidence="2">The sequence shown here is derived from an EMBL/GenBank/DDBJ whole genome shotgun (WGS) entry which is preliminary data.</text>
</comment>
<feature type="region of interest" description="Disordered" evidence="1">
    <location>
        <begin position="41"/>
        <end position="69"/>
    </location>
</feature>
<gene>
    <name evidence="2" type="ORF">AVEN_147136_1</name>
</gene>
<evidence type="ECO:0000313" key="3">
    <source>
        <dbReference type="Proteomes" id="UP000499080"/>
    </source>
</evidence>
<protein>
    <submittedName>
        <fullName evidence="2">Uncharacterized protein</fullName>
    </submittedName>
</protein>
<reference evidence="2 3" key="1">
    <citation type="journal article" date="2019" name="Sci. Rep.">
        <title>Orb-weaving spider Araneus ventricosus genome elucidates the spidroin gene catalogue.</title>
        <authorList>
            <person name="Kono N."/>
            <person name="Nakamura H."/>
            <person name="Ohtoshi R."/>
            <person name="Moran D.A.P."/>
            <person name="Shinohara A."/>
            <person name="Yoshida Y."/>
            <person name="Fujiwara M."/>
            <person name="Mori M."/>
            <person name="Tomita M."/>
            <person name="Arakawa K."/>
        </authorList>
    </citation>
    <scope>NUCLEOTIDE SEQUENCE [LARGE SCALE GENOMIC DNA]</scope>
</reference>
<sequence>MTRTTPELPPTSPNFSTTPEGGYLATTYYLTCNRPHTQRIFSGNGFRTLRPRSQNHTTRSPRSSPTQQSLELVLGLQMKQKFTHI</sequence>
<dbReference type="Proteomes" id="UP000499080">
    <property type="component" value="Unassembled WGS sequence"/>
</dbReference>
<dbReference type="EMBL" id="BGPR01001337">
    <property type="protein sequence ID" value="GBM51456.1"/>
    <property type="molecule type" value="Genomic_DNA"/>
</dbReference>
<name>A0A4Y2GFA2_ARAVE</name>
<proteinExistence type="predicted"/>
<keyword evidence="3" id="KW-1185">Reference proteome</keyword>